<comment type="caution">
    <text evidence="1">The sequence shown here is derived from an EMBL/GenBank/DDBJ whole genome shotgun (WGS) entry which is preliminary data.</text>
</comment>
<evidence type="ECO:0000313" key="2">
    <source>
        <dbReference type="Proteomes" id="UP000548826"/>
    </source>
</evidence>
<gene>
    <name evidence="1" type="ORF">D4C60_00505</name>
</gene>
<name>A0A6X3ZH91_LISMN</name>
<evidence type="ECO:0000313" key="1">
    <source>
        <dbReference type="EMBL" id="EAG9855469.1"/>
    </source>
</evidence>
<organism evidence="1 2">
    <name type="scientific">Listeria monocytogenes</name>
    <dbReference type="NCBI Taxonomy" id="1639"/>
    <lineage>
        <taxon>Bacteria</taxon>
        <taxon>Bacillati</taxon>
        <taxon>Bacillota</taxon>
        <taxon>Bacilli</taxon>
        <taxon>Bacillales</taxon>
        <taxon>Listeriaceae</taxon>
        <taxon>Listeria</taxon>
    </lineage>
</organism>
<sequence length="113" mass="12941">MEIYISIDSAGYVDGYSYSEINPGQKIQISEDDLFFQRMFTCYKFESGKLAYDAKKEADIIQKEQIKDAMPSTSEQLINTQMALADMYEQNNNLQQQLLETQLAITEIFEGGL</sequence>
<accession>A0A6X3ZH91</accession>
<dbReference type="Proteomes" id="UP000548826">
    <property type="component" value="Unassembled WGS sequence"/>
</dbReference>
<proteinExistence type="predicted"/>
<reference evidence="1 2" key="1">
    <citation type="submission" date="2019-04" db="EMBL/GenBank/DDBJ databases">
        <authorList>
            <person name="Ashton P.M."/>
            <person name="Dallman T."/>
            <person name="Nair S."/>
            <person name="De Pinna E."/>
            <person name="Peters T."/>
            <person name="Grant K."/>
        </authorList>
    </citation>
    <scope>NUCLEOTIDE SEQUENCE [LARGE SCALE GENOMIC DNA]</scope>
    <source>
        <strain evidence="1 2">429821</strain>
    </source>
</reference>
<dbReference type="EMBL" id="AABEQV010000001">
    <property type="protein sequence ID" value="EAG9855469.1"/>
    <property type="molecule type" value="Genomic_DNA"/>
</dbReference>
<dbReference type="RefSeq" id="WP_185395626.1">
    <property type="nucleotide sequence ID" value="NZ_JAFFOC010000019.1"/>
</dbReference>
<protein>
    <submittedName>
        <fullName evidence="1">Uncharacterized protein</fullName>
    </submittedName>
</protein>
<dbReference type="AlphaFoldDB" id="A0A6X3ZH91"/>